<evidence type="ECO:0000313" key="5">
    <source>
        <dbReference type="Proteomes" id="UP000007431"/>
    </source>
</evidence>
<dbReference type="KEGG" id="scm:SCHCO_02628320"/>
<dbReference type="OrthoDB" id="10384090at2759"/>
<feature type="domain" description="C2H2-type" evidence="3">
    <location>
        <begin position="169"/>
        <end position="192"/>
    </location>
</feature>
<dbReference type="EMBL" id="GL377307">
    <property type="protein sequence ID" value="EFI96141.1"/>
    <property type="molecule type" value="Genomic_DNA"/>
</dbReference>
<reference evidence="4 5" key="1">
    <citation type="journal article" date="2010" name="Nat. Biotechnol.">
        <title>Genome sequence of the model mushroom Schizophyllum commune.</title>
        <authorList>
            <person name="Ohm R.A."/>
            <person name="de Jong J.F."/>
            <person name="Lugones L.G."/>
            <person name="Aerts A."/>
            <person name="Kothe E."/>
            <person name="Stajich J.E."/>
            <person name="de Vries R.P."/>
            <person name="Record E."/>
            <person name="Levasseur A."/>
            <person name="Baker S.E."/>
            <person name="Bartholomew K.A."/>
            <person name="Coutinho P.M."/>
            <person name="Erdmann S."/>
            <person name="Fowler T.J."/>
            <person name="Gathman A.C."/>
            <person name="Lombard V."/>
            <person name="Henrissat B."/>
            <person name="Knabe N."/>
            <person name="Kuees U."/>
            <person name="Lilly W.W."/>
            <person name="Lindquist E."/>
            <person name="Lucas S."/>
            <person name="Magnuson J.K."/>
            <person name="Piumi F."/>
            <person name="Raudaskoski M."/>
            <person name="Salamov A."/>
            <person name="Schmutz J."/>
            <person name="Schwarze F.W.M.R."/>
            <person name="vanKuyk P.A."/>
            <person name="Horton J.S."/>
            <person name="Grigoriev I.V."/>
            <person name="Woesten H.A.B."/>
        </authorList>
    </citation>
    <scope>NUCLEOTIDE SEQUENCE [LARGE SCALE GENOMIC DNA]</scope>
    <source>
        <strain evidence="5">H4-8 / FGSC 9210</strain>
    </source>
</reference>
<sequence length="204" mass="22475">MPGYFTNAQTELDSSADDDFNLDFSREVSKNADALLYYYIENPGCNGHCMFECLACRLRDDAMPHFGINDSLSDSEMQPPTERSGSAASVQPPTASPSIMKCGRDTPPVSSPTSPRKRVKQQPPTSPLRQSTRVSAAAAAAAHAQEKPTEASTLSVGLKEVAWRSHNQYGCMRCPETYKKADDMQNHLRSVHGVPLRKGRWVQK</sequence>
<protein>
    <recommendedName>
        <fullName evidence="3">C2H2-type domain-containing protein</fullName>
    </recommendedName>
</protein>
<dbReference type="PROSITE" id="PS50157">
    <property type="entry name" value="ZINC_FINGER_C2H2_2"/>
    <property type="match status" value="1"/>
</dbReference>
<dbReference type="VEuPathDB" id="FungiDB:SCHCODRAFT_02628320"/>
<dbReference type="PROSITE" id="PS00028">
    <property type="entry name" value="ZINC_FINGER_C2H2_1"/>
    <property type="match status" value="1"/>
</dbReference>
<dbReference type="GO" id="GO:0008270">
    <property type="term" value="F:zinc ion binding"/>
    <property type="evidence" value="ECO:0007669"/>
    <property type="project" value="UniProtKB-KW"/>
</dbReference>
<dbReference type="GeneID" id="9586867"/>
<dbReference type="InterPro" id="IPR013087">
    <property type="entry name" value="Znf_C2H2_type"/>
</dbReference>
<evidence type="ECO:0000256" key="2">
    <source>
        <dbReference type="SAM" id="MobiDB-lite"/>
    </source>
</evidence>
<keyword evidence="1" id="KW-0479">Metal-binding</keyword>
<organism evidence="5">
    <name type="scientific">Schizophyllum commune (strain H4-8 / FGSC 9210)</name>
    <name type="common">Split gill fungus</name>
    <dbReference type="NCBI Taxonomy" id="578458"/>
    <lineage>
        <taxon>Eukaryota</taxon>
        <taxon>Fungi</taxon>
        <taxon>Dikarya</taxon>
        <taxon>Basidiomycota</taxon>
        <taxon>Agaricomycotina</taxon>
        <taxon>Agaricomycetes</taxon>
        <taxon>Agaricomycetidae</taxon>
        <taxon>Agaricales</taxon>
        <taxon>Schizophyllaceae</taxon>
        <taxon>Schizophyllum</taxon>
    </lineage>
</organism>
<proteinExistence type="predicted"/>
<dbReference type="RefSeq" id="XP_003031044.1">
    <property type="nucleotide sequence ID" value="XM_003030998.1"/>
</dbReference>
<keyword evidence="1" id="KW-0863">Zinc-finger</keyword>
<feature type="compositionally biased region" description="Polar residues" evidence="2">
    <location>
        <begin position="70"/>
        <end position="97"/>
    </location>
</feature>
<evidence type="ECO:0000256" key="1">
    <source>
        <dbReference type="PROSITE-ProRule" id="PRU00042"/>
    </source>
</evidence>
<accession>D8Q872</accession>
<feature type="non-terminal residue" evidence="4">
    <location>
        <position position="204"/>
    </location>
</feature>
<evidence type="ECO:0000313" key="4">
    <source>
        <dbReference type="EMBL" id="EFI96141.1"/>
    </source>
</evidence>
<gene>
    <name evidence="4" type="ORF">SCHCODRAFT_109993</name>
</gene>
<dbReference type="Proteomes" id="UP000007431">
    <property type="component" value="Unassembled WGS sequence"/>
</dbReference>
<keyword evidence="5" id="KW-1185">Reference proteome</keyword>
<dbReference type="AlphaFoldDB" id="D8Q872"/>
<dbReference type="InParanoid" id="D8Q872"/>
<evidence type="ECO:0000259" key="3">
    <source>
        <dbReference type="PROSITE" id="PS50157"/>
    </source>
</evidence>
<feature type="region of interest" description="Disordered" evidence="2">
    <location>
        <begin position="69"/>
        <end position="155"/>
    </location>
</feature>
<keyword evidence="1" id="KW-0862">Zinc</keyword>
<dbReference type="HOGENOM" id="CLU_1343943_0_0_1"/>
<name>D8Q872_SCHCM</name>